<name>A0A162A880_DAUCS</name>
<accession>A0A162A880</accession>
<dbReference type="EMBL" id="CP093346">
    <property type="protein sequence ID" value="WOG95669.1"/>
    <property type="molecule type" value="Genomic_DNA"/>
</dbReference>
<keyword evidence="1" id="KW-0812">Transmembrane</keyword>
<dbReference type="Gramene" id="KZM96920">
    <property type="protein sequence ID" value="KZM96920"/>
    <property type="gene ID" value="DCAR_015718"/>
</dbReference>
<evidence type="ECO:0000313" key="4">
    <source>
        <dbReference type="Proteomes" id="UP000077755"/>
    </source>
</evidence>
<reference evidence="2" key="1">
    <citation type="journal article" date="2016" name="Nat. Genet.">
        <title>A high-quality carrot genome assembly provides new insights into carotenoid accumulation and asterid genome evolution.</title>
        <authorList>
            <person name="Iorizzo M."/>
            <person name="Ellison S."/>
            <person name="Senalik D."/>
            <person name="Zeng P."/>
            <person name="Satapoomin P."/>
            <person name="Huang J."/>
            <person name="Bowman M."/>
            <person name="Iovene M."/>
            <person name="Sanseverino W."/>
            <person name="Cavagnaro P."/>
            <person name="Yildiz M."/>
            <person name="Macko-Podgorni A."/>
            <person name="Moranska E."/>
            <person name="Grzebelus E."/>
            <person name="Grzebelus D."/>
            <person name="Ashrafi H."/>
            <person name="Zheng Z."/>
            <person name="Cheng S."/>
            <person name="Spooner D."/>
            <person name="Van Deynze A."/>
            <person name="Simon P."/>
        </authorList>
    </citation>
    <scope>NUCLEOTIDE SEQUENCE [LARGE SCALE GENOMIC DNA]</scope>
    <source>
        <tissue evidence="2">Leaf</tissue>
    </source>
</reference>
<keyword evidence="1" id="KW-1133">Transmembrane helix</keyword>
<evidence type="ECO:0000313" key="2">
    <source>
        <dbReference type="EMBL" id="KZM96920.1"/>
    </source>
</evidence>
<dbReference type="Proteomes" id="UP000077755">
    <property type="component" value="Chromosome 4"/>
</dbReference>
<organism evidence="2">
    <name type="scientific">Daucus carota subsp. sativus</name>
    <name type="common">Carrot</name>
    <dbReference type="NCBI Taxonomy" id="79200"/>
    <lineage>
        <taxon>Eukaryota</taxon>
        <taxon>Viridiplantae</taxon>
        <taxon>Streptophyta</taxon>
        <taxon>Embryophyta</taxon>
        <taxon>Tracheophyta</taxon>
        <taxon>Spermatophyta</taxon>
        <taxon>Magnoliopsida</taxon>
        <taxon>eudicotyledons</taxon>
        <taxon>Gunneridae</taxon>
        <taxon>Pentapetalae</taxon>
        <taxon>asterids</taxon>
        <taxon>campanulids</taxon>
        <taxon>Apiales</taxon>
        <taxon>Apiaceae</taxon>
        <taxon>Apioideae</taxon>
        <taxon>Scandiceae</taxon>
        <taxon>Daucinae</taxon>
        <taxon>Daucus</taxon>
        <taxon>Daucus sect. Daucus</taxon>
    </lineage>
</organism>
<dbReference type="EMBL" id="LNRQ01000004">
    <property type="protein sequence ID" value="KZM96920.1"/>
    <property type="molecule type" value="Genomic_DNA"/>
</dbReference>
<sequence>MRSQSSPSNHLVTLTFIVTVGFASLNFVSCGSFVVINQLEHGKPLGVECPPHPSVSIGKGRRNTWNVDNYPNKLACTFFSNGRKTKIDNVLGDKQLYYLVVNDGIARGTQDVPNDGKSGDWKPAARWYDEDDFDKDPCVRDPISCER</sequence>
<feature type="transmembrane region" description="Helical" evidence="1">
    <location>
        <begin position="12"/>
        <end position="36"/>
    </location>
</feature>
<keyword evidence="1" id="KW-0472">Membrane</keyword>
<keyword evidence="4" id="KW-1185">Reference proteome</keyword>
<reference evidence="3" key="2">
    <citation type="submission" date="2022-03" db="EMBL/GenBank/DDBJ databases">
        <title>Draft title - Genomic analysis of global carrot germplasm unveils the trajectory of domestication and the origin of high carotenoid orange carrot.</title>
        <authorList>
            <person name="Iorizzo M."/>
            <person name="Ellison S."/>
            <person name="Senalik D."/>
            <person name="Macko-Podgorni A."/>
            <person name="Grzebelus D."/>
            <person name="Bostan H."/>
            <person name="Rolling W."/>
            <person name="Curaba J."/>
            <person name="Simon P."/>
        </authorList>
    </citation>
    <scope>NUCLEOTIDE SEQUENCE</scope>
    <source>
        <tissue evidence="3">Leaf</tissue>
    </source>
</reference>
<gene>
    <name evidence="2" type="ORF">DCAR_015718</name>
    <name evidence="3" type="ORF">DCAR_0414996</name>
</gene>
<evidence type="ECO:0000313" key="3">
    <source>
        <dbReference type="EMBL" id="WOG95669.1"/>
    </source>
</evidence>
<evidence type="ECO:0000256" key="1">
    <source>
        <dbReference type="SAM" id="Phobius"/>
    </source>
</evidence>
<dbReference type="AlphaFoldDB" id="A0A162A880"/>
<evidence type="ECO:0008006" key="5">
    <source>
        <dbReference type="Google" id="ProtNLM"/>
    </source>
</evidence>
<proteinExistence type="predicted"/>
<protein>
    <recommendedName>
        <fullName evidence="5">S-protein homolog</fullName>
    </recommendedName>
</protein>